<sequence>MDSELFLREMQLSDLEAAMRLKTVEGWNQTEADWQLILAENPSLCLVVEGEDAVVGTVCAYSYQNRLAWIGMMLVDRSYRRRGISKRLMREVIQRIGDKQTIKLDATPAGQKVYEQLGFVKEYSLFRWIRPKEASSIKESVTVEVQVVTPDDFPDILSYDYKVFGVDRAKLLEQLFERLPNGAFLVKEREEIVGYVFCRLGSKLLQLGPMIASNDFVAQALITRILKTFEGHDFVLDLGVHHYKLYSWLVNRGFVKQRELIRMYIPPNKVKEELANYYLITGPELG</sequence>
<dbReference type="PANTHER" id="PTHR47237:SF2">
    <property type="entry name" value="BLL4206 PROTEIN"/>
    <property type="match status" value="1"/>
</dbReference>
<dbReference type="SUPFAM" id="SSF55729">
    <property type="entry name" value="Acyl-CoA N-acyltransferases (Nat)"/>
    <property type="match status" value="1"/>
</dbReference>
<dbReference type="Gene3D" id="3.40.630.90">
    <property type="match status" value="1"/>
</dbReference>
<dbReference type="InterPro" id="IPR016181">
    <property type="entry name" value="Acyl_CoA_acyltransferase"/>
</dbReference>
<keyword evidence="2" id="KW-0808">Transferase</keyword>
<feature type="domain" description="N-acetyltransferase" evidence="1">
    <location>
        <begin position="5"/>
        <end position="144"/>
    </location>
</feature>
<dbReference type="InterPro" id="IPR041496">
    <property type="entry name" value="YitH/HolE_GNAT"/>
</dbReference>
<dbReference type="PANTHER" id="PTHR47237">
    <property type="entry name" value="SLL0310 PROTEIN"/>
    <property type="match status" value="1"/>
</dbReference>
<evidence type="ECO:0000313" key="3">
    <source>
        <dbReference type="Proteomes" id="UP000001635"/>
    </source>
</evidence>
<dbReference type="InterPro" id="IPR000182">
    <property type="entry name" value="GNAT_dom"/>
</dbReference>
<dbReference type="EMBL" id="CP002955">
    <property type="protein sequence ID" value="AEL24290.1"/>
    <property type="molecule type" value="Genomic_DNA"/>
</dbReference>
<dbReference type="STRING" id="880070.Cycma_0515"/>
<gene>
    <name evidence="2" type="ordered locus">Cycma_0515</name>
</gene>
<proteinExistence type="predicted"/>
<dbReference type="OrthoDB" id="1096234at2"/>
<accession>G0IXV7</accession>
<dbReference type="Pfam" id="PF18014">
    <property type="entry name" value="Acetyltransf_18"/>
    <property type="match status" value="1"/>
</dbReference>
<keyword evidence="3" id="KW-1185">Reference proteome</keyword>
<organism evidence="2 3">
    <name type="scientific">Cyclobacterium marinum (strain ATCC 25205 / DSM 745 / LMG 13164 / NCIMB 1802)</name>
    <name type="common">Flectobacillus marinus</name>
    <dbReference type="NCBI Taxonomy" id="880070"/>
    <lineage>
        <taxon>Bacteria</taxon>
        <taxon>Pseudomonadati</taxon>
        <taxon>Bacteroidota</taxon>
        <taxon>Cytophagia</taxon>
        <taxon>Cytophagales</taxon>
        <taxon>Cyclobacteriaceae</taxon>
        <taxon>Cyclobacterium</taxon>
    </lineage>
</organism>
<dbReference type="GO" id="GO:0016747">
    <property type="term" value="F:acyltransferase activity, transferring groups other than amino-acyl groups"/>
    <property type="evidence" value="ECO:0007669"/>
    <property type="project" value="InterPro"/>
</dbReference>
<protein>
    <submittedName>
        <fullName evidence="2">GCN5-related N-acetyltransferase</fullName>
    </submittedName>
</protein>
<feature type="domain" description="N-acetyltransferase" evidence="1">
    <location>
        <begin position="143"/>
        <end position="283"/>
    </location>
</feature>
<dbReference type="PROSITE" id="PS51186">
    <property type="entry name" value="GNAT"/>
    <property type="match status" value="2"/>
</dbReference>
<dbReference type="InterPro" id="IPR052729">
    <property type="entry name" value="Acyl/Acetyltrans_Enzymes"/>
</dbReference>
<evidence type="ECO:0000259" key="1">
    <source>
        <dbReference type="PROSITE" id="PS51186"/>
    </source>
</evidence>
<dbReference type="HOGENOM" id="CLU_063450_1_0_10"/>
<name>G0IXV7_CYCMS</name>
<dbReference type="Proteomes" id="UP000001635">
    <property type="component" value="Chromosome"/>
</dbReference>
<reference evidence="3" key="1">
    <citation type="submission" date="2011-07" db="EMBL/GenBank/DDBJ databases">
        <title>The complete genome of Cyclobacterium marinum DSM 745.</title>
        <authorList>
            <person name="Lucas S."/>
            <person name="Han J."/>
            <person name="Lapidus A."/>
            <person name="Bruce D."/>
            <person name="Goodwin L."/>
            <person name="Pitluck S."/>
            <person name="Peters L."/>
            <person name="Kyrpides N."/>
            <person name="Mavromatis K."/>
            <person name="Ivanova N."/>
            <person name="Ovchinnikova G."/>
            <person name="Chertkov O."/>
            <person name="Detter J.C."/>
            <person name="Tapia R."/>
            <person name="Han C."/>
            <person name="Land M."/>
            <person name="Hauser L."/>
            <person name="Markowitz V."/>
            <person name="Cheng J.-F."/>
            <person name="Hugenholtz P."/>
            <person name="Woyke T."/>
            <person name="Wu D."/>
            <person name="Tindall B."/>
            <person name="Schuetze A."/>
            <person name="Brambilla E."/>
            <person name="Klenk H.-P."/>
            <person name="Eisen J.A."/>
        </authorList>
    </citation>
    <scope>NUCLEOTIDE SEQUENCE [LARGE SCALE GENOMIC DNA]</scope>
    <source>
        <strain evidence="3">ATCC 25205 / DSM 745 / LMG 13164 / NCIMB 1802</strain>
    </source>
</reference>
<dbReference type="RefSeq" id="WP_014018589.1">
    <property type="nucleotide sequence ID" value="NC_015914.1"/>
</dbReference>
<dbReference type="AlphaFoldDB" id="G0IXV7"/>
<evidence type="ECO:0000313" key="2">
    <source>
        <dbReference type="EMBL" id="AEL24290.1"/>
    </source>
</evidence>
<dbReference type="eggNOG" id="COG0456">
    <property type="taxonomic scope" value="Bacteria"/>
</dbReference>
<dbReference type="KEGG" id="cmr:Cycma_0515"/>
<dbReference type="CDD" id="cd04301">
    <property type="entry name" value="NAT_SF"/>
    <property type="match status" value="1"/>
</dbReference>
<dbReference type="Pfam" id="PF00583">
    <property type="entry name" value="Acetyltransf_1"/>
    <property type="match status" value="1"/>
</dbReference>
<dbReference type="Gene3D" id="3.40.630.30">
    <property type="match status" value="1"/>
</dbReference>